<organism evidence="2">
    <name type="scientific">Arundo donax</name>
    <name type="common">Giant reed</name>
    <name type="synonym">Donax arundinaceus</name>
    <dbReference type="NCBI Taxonomy" id="35708"/>
    <lineage>
        <taxon>Eukaryota</taxon>
        <taxon>Viridiplantae</taxon>
        <taxon>Streptophyta</taxon>
        <taxon>Embryophyta</taxon>
        <taxon>Tracheophyta</taxon>
        <taxon>Spermatophyta</taxon>
        <taxon>Magnoliopsida</taxon>
        <taxon>Liliopsida</taxon>
        <taxon>Poales</taxon>
        <taxon>Poaceae</taxon>
        <taxon>PACMAD clade</taxon>
        <taxon>Arundinoideae</taxon>
        <taxon>Arundineae</taxon>
        <taxon>Arundo</taxon>
    </lineage>
</organism>
<evidence type="ECO:0000256" key="1">
    <source>
        <dbReference type="SAM" id="MobiDB-lite"/>
    </source>
</evidence>
<feature type="compositionally biased region" description="Basic and acidic residues" evidence="1">
    <location>
        <begin position="7"/>
        <end position="21"/>
    </location>
</feature>
<evidence type="ECO:0000313" key="2">
    <source>
        <dbReference type="EMBL" id="JAD43365.1"/>
    </source>
</evidence>
<dbReference type="EMBL" id="GBRH01254530">
    <property type="protein sequence ID" value="JAD43365.1"/>
    <property type="molecule type" value="Transcribed_RNA"/>
</dbReference>
<accession>A0A0A9A2Y1</accession>
<reference evidence="2" key="1">
    <citation type="submission" date="2014-09" db="EMBL/GenBank/DDBJ databases">
        <authorList>
            <person name="Magalhaes I.L.F."/>
            <person name="Oliveira U."/>
            <person name="Santos F.R."/>
            <person name="Vidigal T.H.D.A."/>
            <person name="Brescovit A.D."/>
            <person name="Santos A.J."/>
        </authorList>
    </citation>
    <scope>NUCLEOTIDE SEQUENCE</scope>
    <source>
        <tissue evidence="2">Shoot tissue taken approximately 20 cm above the soil surface</tissue>
    </source>
</reference>
<proteinExistence type="predicted"/>
<dbReference type="AlphaFoldDB" id="A0A0A9A2Y1"/>
<reference evidence="2" key="2">
    <citation type="journal article" date="2015" name="Data Brief">
        <title>Shoot transcriptome of the giant reed, Arundo donax.</title>
        <authorList>
            <person name="Barrero R.A."/>
            <person name="Guerrero F.D."/>
            <person name="Moolhuijzen P."/>
            <person name="Goolsby J.A."/>
            <person name="Tidwell J."/>
            <person name="Bellgard S.E."/>
            <person name="Bellgard M.I."/>
        </authorList>
    </citation>
    <scope>NUCLEOTIDE SEQUENCE</scope>
    <source>
        <tissue evidence="2">Shoot tissue taken approximately 20 cm above the soil surface</tissue>
    </source>
</reference>
<protein>
    <submittedName>
        <fullName evidence="2">Uncharacterized protein</fullName>
    </submittedName>
</protein>
<sequence>MPLSIDGTRRRAHQEAGEQPRHGQVGASRCRQLDSPAIHPKLTARPASAEEVGRCLAVDLG</sequence>
<name>A0A0A9A2Y1_ARUDO</name>
<feature type="region of interest" description="Disordered" evidence="1">
    <location>
        <begin position="1"/>
        <end position="50"/>
    </location>
</feature>